<feature type="compositionally biased region" description="Basic and acidic residues" evidence="1">
    <location>
        <begin position="28"/>
        <end position="44"/>
    </location>
</feature>
<accession>A0ABN9VYN5</accession>
<evidence type="ECO:0000256" key="1">
    <source>
        <dbReference type="SAM" id="MobiDB-lite"/>
    </source>
</evidence>
<reference evidence="2" key="1">
    <citation type="submission" date="2023-10" db="EMBL/GenBank/DDBJ databases">
        <authorList>
            <person name="Chen Y."/>
            <person name="Shah S."/>
            <person name="Dougan E. K."/>
            <person name="Thang M."/>
            <person name="Chan C."/>
        </authorList>
    </citation>
    <scope>NUCLEOTIDE SEQUENCE [LARGE SCALE GENOMIC DNA]</scope>
</reference>
<comment type="caution">
    <text evidence="2">The sequence shown here is derived from an EMBL/GenBank/DDBJ whole genome shotgun (WGS) entry which is preliminary data.</text>
</comment>
<gene>
    <name evidence="2" type="ORF">PCOR1329_LOCUS62410</name>
</gene>
<sequence>MGVAGAADPGRAPERNGPTARGGHTPRQRADSSDPGHPSADRWADGAAGAADAHPDGSRHHLRRRGGLPHPQRSVPGLGPVAGLRGAAEQDLAADPAHPGRALVPPAVLERGHGAAPPRPARVASRRRSGWAGTR</sequence>
<proteinExistence type="predicted"/>
<dbReference type="Proteomes" id="UP001189429">
    <property type="component" value="Unassembled WGS sequence"/>
</dbReference>
<evidence type="ECO:0000313" key="2">
    <source>
        <dbReference type="EMBL" id="CAK0878770.1"/>
    </source>
</evidence>
<name>A0ABN9VYN5_9DINO</name>
<protein>
    <submittedName>
        <fullName evidence="2">Uncharacterized protein</fullName>
    </submittedName>
</protein>
<organism evidence="2 3">
    <name type="scientific">Prorocentrum cordatum</name>
    <dbReference type="NCBI Taxonomy" id="2364126"/>
    <lineage>
        <taxon>Eukaryota</taxon>
        <taxon>Sar</taxon>
        <taxon>Alveolata</taxon>
        <taxon>Dinophyceae</taxon>
        <taxon>Prorocentrales</taxon>
        <taxon>Prorocentraceae</taxon>
        <taxon>Prorocentrum</taxon>
    </lineage>
</organism>
<feature type="region of interest" description="Disordered" evidence="1">
    <location>
        <begin position="1"/>
        <end position="135"/>
    </location>
</feature>
<dbReference type="EMBL" id="CAUYUJ010017881">
    <property type="protein sequence ID" value="CAK0878770.1"/>
    <property type="molecule type" value="Genomic_DNA"/>
</dbReference>
<evidence type="ECO:0000313" key="3">
    <source>
        <dbReference type="Proteomes" id="UP001189429"/>
    </source>
</evidence>
<keyword evidence="3" id="KW-1185">Reference proteome</keyword>